<evidence type="ECO:0000259" key="5">
    <source>
        <dbReference type="Pfam" id="PF08531"/>
    </source>
</evidence>
<feature type="domain" description="Alpha-L-rhamnosidase six-hairpin glycosidase" evidence="6">
    <location>
        <begin position="422"/>
        <end position="771"/>
    </location>
</feature>
<dbReference type="Pfam" id="PF05592">
    <property type="entry name" value="Bac_rhamnosid"/>
    <property type="match status" value="1"/>
</dbReference>
<dbReference type="PANTHER" id="PTHR33307">
    <property type="entry name" value="ALPHA-RHAMNOSIDASE (EUROFUNG)"/>
    <property type="match status" value="1"/>
</dbReference>
<dbReference type="Gene3D" id="2.60.420.10">
    <property type="entry name" value="Maltose phosphorylase, domain 3"/>
    <property type="match status" value="1"/>
</dbReference>
<dbReference type="InterPro" id="IPR013783">
    <property type="entry name" value="Ig-like_fold"/>
</dbReference>
<evidence type="ECO:0000256" key="3">
    <source>
        <dbReference type="ARBA" id="ARBA00022801"/>
    </source>
</evidence>
<feature type="domain" description="Alpha-L-rhamnosidase concanavalin-like" evidence="4">
    <location>
        <begin position="321"/>
        <end position="418"/>
    </location>
</feature>
<dbReference type="Gene3D" id="2.60.120.260">
    <property type="entry name" value="Galactose-binding domain-like"/>
    <property type="match status" value="2"/>
</dbReference>
<dbReference type="InterPro" id="IPR008928">
    <property type="entry name" value="6-hairpin_glycosidase_sf"/>
</dbReference>
<dbReference type="Gene3D" id="1.50.10.10">
    <property type="match status" value="1"/>
</dbReference>
<feature type="domain" description="Alpha-L-rhamnosidase C-terminal" evidence="7">
    <location>
        <begin position="773"/>
        <end position="844"/>
    </location>
</feature>
<proteinExistence type="predicted"/>
<dbReference type="GO" id="GO:0016787">
    <property type="term" value="F:hydrolase activity"/>
    <property type="evidence" value="ECO:0007669"/>
    <property type="project" value="UniProtKB-KW"/>
</dbReference>
<accession>A0ABP6PY71</accession>
<dbReference type="PIRSF" id="PIRSF010631">
    <property type="entry name" value="A-rhamnsds"/>
    <property type="match status" value="1"/>
</dbReference>
<evidence type="ECO:0000259" key="6">
    <source>
        <dbReference type="Pfam" id="PF17389"/>
    </source>
</evidence>
<sequence length="873" mass="95294">MAAIRVGIVRIEHLREALGIGVARPRISWQVTGAEPGWAQSAYEIAVDGTGTGPVESEESQFRPWPGAALASRERHSVQVRVWGTDGGPSPWSEPVEVEAGLLDPSDWTAEMISPEQEPGGTAQPDPAALLRGEFTVRAPFTRARLYSTAQGVYELELNGRTVGADVLSPGWTSYSHRLRYQTYDVTELLAEGRNALGAWLSDGWFRGRIGFEGGRTHVYGAEIGLLAQLELHYADGTVETFGTDASWRTAPSPITAVGAYEGETYDARLEQDGWSAPGFDETRWQPVRTIGHDAGVLVAPSGPPVRRTETLRPVKIFTSPAGETLVDFGQNIAGRLRITVRGPAGHTVTLRHAEVLEDGELGVRPLRSAISVDTYTLRGEGREQWEPRFTMHGFRYAQIDGWPGELTADDVQAVVCHTDMERTGWFSSSHAELDRFHENVVWSMRGNFVDLPTDCPQRDERLGWTGDIQVFAPTAAYLYDCAGMLSSWLEDLAAEQEQFGTVPVYVPWIDLGVFPAEPTAVWGDAAVIVPWTLYERFGDLDILRRQYASMRAWVDQVAVRAGGSHLWDSGFQLGDWLDPTAPPERPEEARTDVHLVATAYFARSADLLAQAAGILGRDAEAVHYSQLAERVRAAFSVEFVSPSGRMASDTPTAYALGLEFGLITGDAQRARAGRRLVELVRANGHRIATGFVGTPLVCDALTSAGALDDAFRLLLQTECPSWLYAVVQGGTTVWERWDSVLPDGRINPGDMTSFNHYALGGVADWIHQTVAGLRPAAPGYRKVTIAPRPGGGLAHAATSHRTPYGVVDVRWERVREVFELKVTLPPGVTATVSLPGHEGVELELGSGTHVHRMPFRAAHEDPLPEATPALLG</sequence>
<dbReference type="Pfam" id="PF25788">
    <property type="entry name" value="Ig_Rha78A_N"/>
    <property type="match status" value="1"/>
</dbReference>
<evidence type="ECO:0000259" key="7">
    <source>
        <dbReference type="Pfam" id="PF17390"/>
    </source>
</evidence>
<dbReference type="InterPro" id="IPR013737">
    <property type="entry name" value="Bac_rhamnosid_N"/>
</dbReference>
<gene>
    <name evidence="8" type="ORF">GCM10010468_04460</name>
</gene>
<dbReference type="InterPro" id="IPR035396">
    <property type="entry name" value="Bac_rhamnosid6H"/>
</dbReference>
<dbReference type="InterPro" id="IPR008902">
    <property type="entry name" value="Rhamnosid_concanavalin"/>
</dbReference>
<dbReference type="SUPFAM" id="SSF48208">
    <property type="entry name" value="Six-hairpin glycosidases"/>
    <property type="match status" value="1"/>
</dbReference>
<protein>
    <recommendedName>
        <fullName evidence="2">alpha-L-rhamnosidase</fullName>
        <ecNumber evidence="2">3.2.1.40</ecNumber>
    </recommendedName>
</protein>
<comment type="catalytic activity">
    <reaction evidence="1">
        <text>Hydrolysis of terminal non-reducing alpha-L-rhamnose residues in alpha-L-rhamnosides.</text>
        <dbReference type="EC" id="3.2.1.40"/>
    </reaction>
</comment>
<evidence type="ECO:0000313" key="8">
    <source>
        <dbReference type="EMBL" id="GAA3194592.1"/>
    </source>
</evidence>
<evidence type="ECO:0000256" key="2">
    <source>
        <dbReference type="ARBA" id="ARBA00012652"/>
    </source>
</evidence>
<feature type="domain" description="Bacterial alpha-L-rhamnosidase N-terminal" evidence="5">
    <location>
        <begin position="142"/>
        <end position="310"/>
    </location>
</feature>
<reference evidence="9" key="1">
    <citation type="journal article" date="2019" name="Int. J. Syst. Evol. Microbiol.">
        <title>The Global Catalogue of Microorganisms (GCM) 10K type strain sequencing project: providing services to taxonomists for standard genome sequencing and annotation.</title>
        <authorList>
            <consortium name="The Broad Institute Genomics Platform"/>
            <consortium name="The Broad Institute Genome Sequencing Center for Infectious Disease"/>
            <person name="Wu L."/>
            <person name="Ma J."/>
        </authorList>
    </citation>
    <scope>NUCLEOTIDE SEQUENCE [LARGE SCALE GENOMIC DNA]</scope>
    <source>
        <strain evidence="9">JCM 9377</strain>
    </source>
</reference>
<comment type="caution">
    <text evidence="8">The sequence shown here is derived from an EMBL/GenBank/DDBJ whole genome shotgun (WGS) entry which is preliminary data.</text>
</comment>
<dbReference type="InterPro" id="IPR035398">
    <property type="entry name" value="Bac_rhamnosid_C"/>
</dbReference>
<evidence type="ECO:0000256" key="1">
    <source>
        <dbReference type="ARBA" id="ARBA00001445"/>
    </source>
</evidence>
<name>A0ABP6PY71_9ACTN</name>
<dbReference type="PANTHER" id="PTHR33307:SF6">
    <property type="entry name" value="ALPHA-RHAMNOSIDASE (EUROFUNG)-RELATED"/>
    <property type="match status" value="1"/>
</dbReference>
<dbReference type="InterPro" id="IPR012341">
    <property type="entry name" value="6hp_glycosidase-like_sf"/>
</dbReference>
<dbReference type="Pfam" id="PF17389">
    <property type="entry name" value="Bac_rhamnosid6H"/>
    <property type="match status" value="1"/>
</dbReference>
<evidence type="ECO:0000259" key="4">
    <source>
        <dbReference type="Pfam" id="PF05592"/>
    </source>
</evidence>
<dbReference type="Gene3D" id="2.60.40.10">
    <property type="entry name" value="Immunoglobulins"/>
    <property type="match status" value="1"/>
</dbReference>
<dbReference type="Pfam" id="PF17390">
    <property type="entry name" value="Bac_rhamnosid_C"/>
    <property type="match status" value="1"/>
</dbReference>
<keyword evidence="3 8" id="KW-0378">Hydrolase</keyword>
<evidence type="ECO:0000313" key="9">
    <source>
        <dbReference type="Proteomes" id="UP001501237"/>
    </source>
</evidence>
<dbReference type="Proteomes" id="UP001501237">
    <property type="component" value="Unassembled WGS sequence"/>
</dbReference>
<keyword evidence="9" id="KW-1185">Reference proteome</keyword>
<dbReference type="EMBL" id="BAAAUV010000001">
    <property type="protein sequence ID" value="GAA3194592.1"/>
    <property type="molecule type" value="Genomic_DNA"/>
</dbReference>
<dbReference type="InterPro" id="IPR016007">
    <property type="entry name" value="Alpha_rhamnosid"/>
</dbReference>
<organism evidence="8 9">
    <name type="scientific">Actinocorallia longicatena</name>
    <dbReference type="NCBI Taxonomy" id="111803"/>
    <lineage>
        <taxon>Bacteria</taxon>
        <taxon>Bacillati</taxon>
        <taxon>Actinomycetota</taxon>
        <taxon>Actinomycetes</taxon>
        <taxon>Streptosporangiales</taxon>
        <taxon>Thermomonosporaceae</taxon>
        <taxon>Actinocorallia</taxon>
    </lineage>
</organism>
<dbReference type="Pfam" id="PF08531">
    <property type="entry name" value="Bac_rhamnosid_N"/>
    <property type="match status" value="1"/>
</dbReference>
<dbReference type="EC" id="3.2.1.40" evidence="2"/>